<dbReference type="InterPro" id="IPR005693">
    <property type="entry name" value="Mce"/>
</dbReference>
<keyword evidence="6" id="KW-1185">Reference proteome</keyword>
<dbReference type="InterPro" id="IPR024516">
    <property type="entry name" value="Mce_C"/>
</dbReference>
<feature type="domain" description="Mammalian cell entry C-terminal" evidence="4">
    <location>
        <begin position="130"/>
        <end position="351"/>
    </location>
</feature>
<dbReference type="Proteomes" id="UP000481583">
    <property type="component" value="Unassembled WGS sequence"/>
</dbReference>
<dbReference type="PANTHER" id="PTHR33371">
    <property type="entry name" value="INTERMEMBRANE PHOSPHOLIPID TRANSPORT SYSTEM BINDING PROTEIN MLAD-RELATED"/>
    <property type="match status" value="1"/>
</dbReference>
<reference evidence="5 6" key="1">
    <citation type="submission" date="2020-02" db="EMBL/GenBank/DDBJ databases">
        <title>Whole-genome analyses of novel actinobacteria.</title>
        <authorList>
            <person name="Sahin N."/>
        </authorList>
    </citation>
    <scope>NUCLEOTIDE SEQUENCE [LARGE SCALE GENOMIC DNA]</scope>
    <source>
        <strain evidence="5 6">A7024</strain>
    </source>
</reference>
<evidence type="ECO:0000256" key="1">
    <source>
        <dbReference type="SAM" id="MobiDB-lite"/>
    </source>
</evidence>
<evidence type="ECO:0000256" key="2">
    <source>
        <dbReference type="SAM" id="Phobius"/>
    </source>
</evidence>
<gene>
    <name evidence="5" type="ORF">G5C51_18985</name>
</gene>
<protein>
    <submittedName>
        <fullName evidence="5">MCE family protein</fullName>
    </submittedName>
</protein>
<feature type="transmembrane region" description="Helical" evidence="2">
    <location>
        <begin position="21"/>
        <end position="39"/>
    </location>
</feature>
<evidence type="ECO:0000259" key="4">
    <source>
        <dbReference type="Pfam" id="PF11887"/>
    </source>
</evidence>
<dbReference type="InterPro" id="IPR052336">
    <property type="entry name" value="MlaD_Phospholipid_Transporter"/>
</dbReference>
<evidence type="ECO:0000313" key="6">
    <source>
        <dbReference type="Proteomes" id="UP000481583"/>
    </source>
</evidence>
<proteinExistence type="predicted"/>
<dbReference type="GO" id="GO:0051701">
    <property type="term" value="P:biological process involved in interaction with host"/>
    <property type="evidence" value="ECO:0007669"/>
    <property type="project" value="TreeGrafter"/>
</dbReference>
<feature type="domain" description="Mce/MlaD" evidence="3">
    <location>
        <begin position="47"/>
        <end position="124"/>
    </location>
</feature>
<sequence>MATTKLRPNERTVRRRRRIAGVVYLLAPALLIWLSLAVYDKEFRDSDTVIVETATVGSEMNPHADVKLRGVVIGEVTKIDTDGEKSRLTLELQPGKMTRIPADVSAQLLPTTLFGQRFVSLVPPSTQAATQTLAAGAVIPQNRSRNAVELEEALDNLLPLLTAVQPEKLSATLSALSSAFEGRGEKIGKAMTTLDGYLKEFNPNLPELNEDIKQLVKVSDTYSKAAPDIVDALHDATTTSATLAAQRAELSTLYASVTASSQDLDTWMKQNSSNLIRLSGTARPTMEILGRYAPAFPCTLATVADFVPRMDAALGKGTDQHGLRVDVNVVKDRGEYLPGRDAPSYGAGGGPRCYPAGGGTGARSASASAPAAASANTFTTSANDLGVANSPQENQLVNELVAAETKSGPDELPDWSSVLSGPAYRGAEVKLN</sequence>
<dbReference type="InterPro" id="IPR003399">
    <property type="entry name" value="Mce/MlaD"/>
</dbReference>
<dbReference type="EMBL" id="JAAKZV010000079">
    <property type="protein sequence ID" value="NGN65969.1"/>
    <property type="molecule type" value="Genomic_DNA"/>
</dbReference>
<accession>A0A6G4U131</accession>
<dbReference type="GO" id="GO:0005576">
    <property type="term" value="C:extracellular region"/>
    <property type="evidence" value="ECO:0007669"/>
    <property type="project" value="TreeGrafter"/>
</dbReference>
<dbReference type="PANTHER" id="PTHR33371:SF19">
    <property type="entry name" value="MCE-FAMILY PROTEIN MCE4A"/>
    <property type="match status" value="1"/>
</dbReference>
<name>A0A6G4U131_9ACTN</name>
<comment type="caution">
    <text evidence="5">The sequence shown here is derived from an EMBL/GenBank/DDBJ whole genome shotgun (WGS) entry which is preliminary data.</text>
</comment>
<evidence type="ECO:0000313" key="5">
    <source>
        <dbReference type="EMBL" id="NGN65969.1"/>
    </source>
</evidence>
<dbReference type="Pfam" id="PF02470">
    <property type="entry name" value="MlaD"/>
    <property type="match status" value="1"/>
</dbReference>
<dbReference type="Pfam" id="PF11887">
    <property type="entry name" value="Mce4_CUP1"/>
    <property type="match status" value="1"/>
</dbReference>
<evidence type="ECO:0000259" key="3">
    <source>
        <dbReference type="Pfam" id="PF02470"/>
    </source>
</evidence>
<organism evidence="5 6">
    <name type="scientific">Streptomyces coryli</name>
    <dbReference type="NCBI Taxonomy" id="1128680"/>
    <lineage>
        <taxon>Bacteria</taxon>
        <taxon>Bacillati</taxon>
        <taxon>Actinomycetota</taxon>
        <taxon>Actinomycetes</taxon>
        <taxon>Kitasatosporales</taxon>
        <taxon>Streptomycetaceae</taxon>
        <taxon>Streptomyces</taxon>
    </lineage>
</organism>
<keyword evidence="2" id="KW-0812">Transmembrane</keyword>
<dbReference type="NCBIfam" id="TIGR00996">
    <property type="entry name" value="Mtu_fam_mce"/>
    <property type="match status" value="1"/>
</dbReference>
<feature type="region of interest" description="Disordered" evidence="1">
    <location>
        <begin position="405"/>
        <end position="432"/>
    </location>
</feature>
<dbReference type="RefSeq" id="WP_165238903.1">
    <property type="nucleotide sequence ID" value="NZ_JAAKZV010000079.1"/>
</dbReference>
<keyword evidence="2" id="KW-0472">Membrane</keyword>
<keyword evidence="2" id="KW-1133">Transmembrane helix</keyword>
<dbReference type="AlphaFoldDB" id="A0A6G4U131"/>